<keyword evidence="3" id="KW-1185">Reference proteome</keyword>
<dbReference type="Proteomes" id="UP001324287">
    <property type="component" value="Chromosome"/>
</dbReference>
<dbReference type="Gene3D" id="3.40.50.1820">
    <property type="entry name" value="alpha/beta hydrolase"/>
    <property type="match status" value="1"/>
</dbReference>
<proteinExistence type="predicted"/>
<evidence type="ECO:0000256" key="1">
    <source>
        <dbReference type="SAM" id="MobiDB-lite"/>
    </source>
</evidence>
<dbReference type="InterPro" id="IPR029058">
    <property type="entry name" value="AB_hydrolase_fold"/>
</dbReference>
<organism evidence="2 3">
    <name type="scientific">Blastococcus brunescens</name>
    <dbReference type="NCBI Taxonomy" id="1564165"/>
    <lineage>
        <taxon>Bacteria</taxon>
        <taxon>Bacillati</taxon>
        <taxon>Actinomycetota</taxon>
        <taxon>Actinomycetes</taxon>
        <taxon>Geodermatophilales</taxon>
        <taxon>Geodermatophilaceae</taxon>
        <taxon>Blastococcus</taxon>
    </lineage>
</organism>
<dbReference type="EMBL" id="CP141261">
    <property type="protein sequence ID" value="WRL65794.1"/>
    <property type="molecule type" value="Genomic_DNA"/>
</dbReference>
<evidence type="ECO:0000313" key="3">
    <source>
        <dbReference type="Proteomes" id="UP001324287"/>
    </source>
</evidence>
<accession>A0ABZ1B8U0</accession>
<reference evidence="2 3" key="1">
    <citation type="submission" date="2023-12" db="EMBL/GenBank/DDBJ databases">
        <title>Blastococcus brunescens sp. nov., an actonobacterium isolated from sandstone collected in sahara desert.</title>
        <authorList>
            <person name="Gtari M."/>
            <person name="Ghodhbane F."/>
        </authorList>
    </citation>
    <scope>NUCLEOTIDE SEQUENCE [LARGE SCALE GENOMIC DNA]</scope>
    <source>
        <strain evidence="2 3">BMG 8361</strain>
    </source>
</reference>
<feature type="compositionally biased region" description="Pro residues" evidence="1">
    <location>
        <begin position="1"/>
        <end position="19"/>
    </location>
</feature>
<evidence type="ECO:0008006" key="4">
    <source>
        <dbReference type="Google" id="ProtNLM"/>
    </source>
</evidence>
<feature type="region of interest" description="Disordered" evidence="1">
    <location>
        <begin position="1"/>
        <end position="23"/>
    </location>
</feature>
<dbReference type="RefSeq" id="WP_324277111.1">
    <property type="nucleotide sequence ID" value="NZ_CP141261.1"/>
</dbReference>
<gene>
    <name evidence="2" type="ORF">U6N30_09625</name>
</gene>
<feature type="region of interest" description="Disordered" evidence="1">
    <location>
        <begin position="85"/>
        <end position="107"/>
    </location>
</feature>
<sequence length="126" mass="13266">MPEELPPSLPAPTGPPPPASRVVETDDGVLLHVEVDEPGADGGTTASLTVVFSHGFTARLAEWELQRAALRGRARLVLWDQRGHGRSAATPCRTRRSTAPAATSGRCSTPSSPLGRCCWSATPWAG</sequence>
<dbReference type="SUPFAM" id="SSF53474">
    <property type="entry name" value="alpha/beta-Hydrolases"/>
    <property type="match status" value="1"/>
</dbReference>
<name>A0ABZ1B8U0_9ACTN</name>
<evidence type="ECO:0000313" key="2">
    <source>
        <dbReference type="EMBL" id="WRL65794.1"/>
    </source>
</evidence>
<protein>
    <recommendedName>
        <fullName evidence="4">Serine aminopeptidase S33 domain-containing protein</fullName>
    </recommendedName>
</protein>